<evidence type="ECO:0000313" key="1">
    <source>
        <dbReference type="EMBL" id="KAI4363915.1"/>
    </source>
</evidence>
<dbReference type="EMBL" id="CM042885">
    <property type="protein sequence ID" value="KAI4363915.1"/>
    <property type="molecule type" value="Genomic_DNA"/>
</dbReference>
<organism evidence="1 2">
    <name type="scientific">Melastoma candidum</name>
    <dbReference type="NCBI Taxonomy" id="119954"/>
    <lineage>
        <taxon>Eukaryota</taxon>
        <taxon>Viridiplantae</taxon>
        <taxon>Streptophyta</taxon>
        <taxon>Embryophyta</taxon>
        <taxon>Tracheophyta</taxon>
        <taxon>Spermatophyta</taxon>
        <taxon>Magnoliopsida</taxon>
        <taxon>eudicotyledons</taxon>
        <taxon>Gunneridae</taxon>
        <taxon>Pentapetalae</taxon>
        <taxon>rosids</taxon>
        <taxon>malvids</taxon>
        <taxon>Myrtales</taxon>
        <taxon>Melastomataceae</taxon>
        <taxon>Melastomatoideae</taxon>
        <taxon>Melastomateae</taxon>
        <taxon>Melastoma</taxon>
    </lineage>
</organism>
<protein>
    <submittedName>
        <fullName evidence="1">Uncharacterized protein</fullName>
    </submittedName>
</protein>
<evidence type="ECO:0000313" key="2">
    <source>
        <dbReference type="Proteomes" id="UP001057402"/>
    </source>
</evidence>
<name>A0ACB9QC68_9MYRT</name>
<dbReference type="Proteomes" id="UP001057402">
    <property type="component" value="Chromosome 6"/>
</dbReference>
<proteinExistence type="predicted"/>
<sequence>MNGAGKVFDVLSARSTSYWNKVISDCVSDRSFGKALGHFSRMLSESSSPDEGTYGIVLRACGGFGCSLDVAKGLHCRAVCHGFGTSVVVGNPLIDLYSKKGFVDHAQKVFNGLCYRDSVSWVAMISGFSCNGCELEAIRLFGEMRRSDSYPTPYVFSSLLSTCAKIEHFKMGEQVHGLVYKMGFFSHVFVCNALVTLYSHSGNWIFAEDIFAKTKMRDRVTYNALISGLSQLGFSGKALKLFEAMRQDLLKPDSITIASLICGCTSSSSLHEGKQLHSFAVKEGISGDITIEGSLLDMYVKCCDITAANDFFLDTQKQSVVLWNLMLVAFGQIGYLTESVRILKELHAKDVPPNELTYPSILKTCTSLGARKEGEQIHSLIIKHGFHHSVYVGSVLIDMYAKNGELPAANRIFRRVAEEDIASWTSMIAGYVQHDMFGEAFELFREMQNRGIQLDSIVFSSVINACAGLRITNQARQIQAQCWVSGYQLDLSVRNALVSLYARCGRIEDAFSAFHEVDLGDTVPWNALISGFVDSGHNAEALQVFTRMNKSGIPANLYTFCSSASAAANLADIVLGKQIHSLMIRTGIFPQVEASNVLIALYAKCGVIKDAEKQFDEMPEKNVVSLNAMITGYSHHGHGEKAINLFNEMIDQGMKPNDLTFLGVLSACSHVGLVDEGLKYFKSLKEQFALVPKPEHYACVVDLLGRAGHLTHAKTFIEEMPIKPGAMVWRTFLSACIVHKDVELGEFAAQRVQGIEPEDSAAYVLQSNMYAHTNRWDNRDGMRNIMKQRGFRKQPGHSWIDVGDSVHPFLAECF</sequence>
<gene>
    <name evidence="1" type="ORF">MLD38_020076</name>
</gene>
<keyword evidence="2" id="KW-1185">Reference proteome</keyword>
<comment type="caution">
    <text evidence="1">The sequence shown here is derived from an EMBL/GenBank/DDBJ whole genome shotgun (WGS) entry which is preliminary data.</text>
</comment>
<accession>A0ACB9QC68</accession>
<reference evidence="2" key="1">
    <citation type="journal article" date="2023" name="Front. Plant Sci.">
        <title>Chromosomal-level genome assembly of Melastoma candidum provides insights into trichome evolution.</title>
        <authorList>
            <person name="Zhong Y."/>
            <person name="Wu W."/>
            <person name="Sun C."/>
            <person name="Zou P."/>
            <person name="Liu Y."/>
            <person name="Dai S."/>
            <person name="Zhou R."/>
        </authorList>
    </citation>
    <scope>NUCLEOTIDE SEQUENCE [LARGE SCALE GENOMIC DNA]</scope>
</reference>